<dbReference type="InterPro" id="IPR012340">
    <property type="entry name" value="NA-bd_OB-fold"/>
</dbReference>
<evidence type="ECO:0000313" key="2">
    <source>
        <dbReference type="Proteomes" id="UP000596660"/>
    </source>
</evidence>
<keyword evidence="2" id="KW-1185">Reference proteome</keyword>
<accession>A0A803MQM3</accession>
<name>A0A803MQM3_CHEQI</name>
<dbReference type="EnsemblPlants" id="AUR62033574-RA">
    <property type="protein sequence ID" value="AUR62033574-RA:cds"/>
    <property type="gene ID" value="AUR62033574"/>
</dbReference>
<organism evidence="1 2">
    <name type="scientific">Chenopodium quinoa</name>
    <name type="common">Quinoa</name>
    <dbReference type="NCBI Taxonomy" id="63459"/>
    <lineage>
        <taxon>Eukaryota</taxon>
        <taxon>Viridiplantae</taxon>
        <taxon>Streptophyta</taxon>
        <taxon>Embryophyta</taxon>
        <taxon>Tracheophyta</taxon>
        <taxon>Spermatophyta</taxon>
        <taxon>Magnoliopsida</taxon>
        <taxon>eudicotyledons</taxon>
        <taxon>Gunneridae</taxon>
        <taxon>Pentapetalae</taxon>
        <taxon>Caryophyllales</taxon>
        <taxon>Chenopodiaceae</taxon>
        <taxon>Chenopodioideae</taxon>
        <taxon>Atripliceae</taxon>
        <taxon>Chenopodium</taxon>
    </lineage>
</organism>
<sequence length="140" mass="15921">MRITLFGDQIKGYDEAIAYNGEYEISNATVKPLDDQYRTVNDHLPFQLHFNHRTVIQPICTETGHVVPQYQSIASIPRLQVGDDRYGTTSDALNFWAEKFAVVGFTALKHNPRRAFALSTTMSTRIIHNPKGDRANVLRE</sequence>
<dbReference type="Gene3D" id="2.40.50.140">
    <property type="entry name" value="Nucleic acid-binding proteins"/>
    <property type="match status" value="1"/>
</dbReference>
<dbReference type="Gramene" id="AUR62033574-RA">
    <property type="protein sequence ID" value="AUR62033574-RA:cds"/>
    <property type="gene ID" value="AUR62033574"/>
</dbReference>
<dbReference type="AlphaFoldDB" id="A0A803MQM3"/>
<proteinExistence type="predicted"/>
<reference evidence="1" key="2">
    <citation type="submission" date="2021-03" db="UniProtKB">
        <authorList>
            <consortium name="EnsemblPlants"/>
        </authorList>
    </citation>
    <scope>IDENTIFICATION</scope>
</reference>
<dbReference type="Proteomes" id="UP000596660">
    <property type="component" value="Unplaced"/>
</dbReference>
<reference evidence="1" key="1">
    <citation type="journal article" date="2017" name="Nature">
        <title>The genome of Chenopodium quinoa.</title>
        <authorList>
            <person name="Jarvis D.E."/>
            <person name="Ho Y.S."/>
            <person name="Lightfoot D.J."/>
            <person name="Schmoeckel S.M."/>
            <person name="Li B."/>
            <person name="Borm T.J.A."/>
            <person name="Ohyanagi H."/>
            <person name="Mineta K."/>
            <person name="Michell C.T."/>
            <person name="Saber N."/>
            <person name="Kharbatia N.M."/>
            <person name="Rupper R.R."/>
            <person name="Sharp A.R."/>
            <person name="Dally N."/>
            <person name="Boughton B.A."/>
            <person name="Woo Y.H."/>
            <person name="Gao G."/>
            <person name="Schijlen E.G.W.M."/>
            <person name="Guo X."/>
            <person name="Momin A.A."/>
            <person name="Negrao S."/>
            <person name="Al-Babili S."/>
            <person name="Gehring C."/>
            <person name="Roessner U."/>
            <person name="Jung C."/>
            <person name="Murphy K."/>
            <person name="Arold S.T."/>
            <person name="Gojobori T."/>
            <person name="van der Linden C.G."/>
            <person name="van Loo E.N."/>
            <person name="Jellen E.N."/>
            <person name="Maughan P.J."/>
            <person name="Tester M."/>
        </authorList>
    </citation>
    <scope>NUCLEOTIDE SEQUENCE [LARGE SCALE GENOMIC DNA]</scope>
    <source>
        <strain evidence="1">cv. PI 614886</strain>
    </source>
</reference>
<dbReference type="SUPFAM" id="SSF50249">
    <property type="entry name" value="Nucleic acid-binding proteins"/>
    <property type="match status" value="1"/>
</dbReference>
<protein>
    <submittedName>
        <fullName evidence="1">Uncharacterized protein</fullName>
    </submittedName>
</protein>
<evidence type="ECO:0000313" key="1">
    <source>
        <dbReference type="EnsemblPlants" id="AUR62033574-RA:cds"/>
    </source>
</evidence>